<proteinExistence type="predicted"/>
<protein>
    <submittedName>
        <fullName evidence="1">Uncharacterized protein</fullName>
    </submittedName>
</protein>
<accession>A0ABP1Q104</accession>
<evidence type="ECO:0000313" key="1">
    <source>
        <dbReference type="EMBL" id="CAL8083531.1"/>
    </source>
</evidence>
<dbReference type="EMBL" id="CAXLJM020000016">
    <property type="protein sequence ID" value="CAL8083531.1"/>
    <property type="molecule type" value="Genomic_DNA"/>
</dbReference>
<organism evidence="1 2">
    <name type="scientific">Orchesella dallaii</name>
    <dbReference type="NCBI Taxonomy" id="48710"/>
    <lineage>
        <taxon>Eukaryota</taxon>
        <taxon>Metazoa</taxon>
        <taxon>Ecdysozoa</taxon>
        <taxon>Arthropoda</taxon>
        <taxon>Hexapoda</taxon>
        <taxon>Collembola</taxon>
        <taxon>Entomobryomorpha</taxon>
        <taxon>Entomobryoidea</taxon>
        <taxon>Orchesellidae</taxon>
        <taxon>Orchesellinae</taxon>
        <taxon>Orchesella</taxon>
    </lineage>
</organism>
<comment type="caution">
    <text evidence="1">The sequence shown here is derived from an EMBL/GenBank/DDBJ whole genome shotgun (WGS) entry which is preliminary data.</text>
</comment>
<reference evidence="1 2" key="1">
    <citation type="submission" date="2024-08" db="EMBL/GenBank/DDBJ databases">
        <authorList>
            <person name="Cucini C."/>
            <person name="Frati F."/>
        </authorList>
    </citation>
    <scope>NUCLEOTIDE SEQUENCE [LARGE SCALE GENOMIC DNA]</scope>
</reference>
<dbReference type="Proteomes" id="UP001642540">
    <property type="component" value="Unassembled WGS sequence"/>
</dbReference>
<keyword evidence="2" id="KW-1185">Reference proteome</keyword>
<name>A0ABP1Q104_9HEXA</name>
<gene>
    <name evidence="1" type="ORF">ODALV1_LOCUS5514</name>
</gene>
<evidence type="ECO:0000313" key="2">
    <source>
        <dbReference type="Proteomes" id="UP001642540"/>
    </source>
</evidence>
<sequence length="87" mass="10372">MDREGIETDDRVLEEAEEMVLNQKEDEEKIQVETEPITVAKSVEKYDETELPPSHEFYNDLTEKPIEPEEYLHAQRVWRELGIKNLR</sequence>